<sequence>MSSSAWSAAEIPDQTGRRIVVTGANSGLGLATAQALAAAGAHVVMACRDTAKGAAAAAGLRGSVEVRALDLADLSAVRAFADALDGPVDVLVNNAGVMGVPFRRTADGFEIQFGTNHLGHFALTGLLLDRLTDRVVTVTSLMHRFGRIRLDDPNWERRRYRTWEAYAQSKLANLVFALELERRFVAAGSRLRSLAAHPGYAATNLQAHTDPVMSRLLGWGNRLLAQPAADGALPTLYAATVPDLPGGTVVGPGGPAQLRGAPRPVGCSAAAHDRAVARRLFELSAELTGVDLSVPRTSA</sequence>
<dbReference type="Pfam" id="PF00106">
    <property type="entry name" value="adh_short"/>
    <property type="match status" value="1"/>
</dbReference>
<keyword evidence="1" id="KW-0560">Oxidoreductase</keyword>
<dbReference type="RefSeq" id="WP_073459844.1">
    <property type="nucleotide sequence ID" value="NZ_CALGVN010000025.1"/>
</dbReference>
<dbReference type="PRINTS" id="PR00081">
    <property type="entry name" value="GDHRDH"/>
</dbReference>
<evidence type="ECO:0000313" key="3">
    <source>
        <dbReference type="Proteomes" id="UP000184363"/>
    </source>
</evidence>
<dbReference type="Gene3D" id="3.40.50.720">
    <property type="entry name" value="NAD(P)-binding Rossmann-like Domain"/>
    <property type="match status" value="1"/>
</dbReference>
<evidence type="ECO:0000313" key="2">
    <source>
        <dbReference type="EMBL" id="SHL29343.1"/>
    </source>
</evidence>
<organism evidence="2 3">
    <name type="scientific">Pseudonocardia thermophila</name>
    <dbReference type="NCBI Taxonomy" id="1848"/>
    <lineage>
        <taxon>Bacteria</taxon>
        <taxon>Bacillati</taxon>
        <taxon>Actinomycetota</taxon>
        <taxon>Actinomycetes</taxon>
        <taxon>Pseudonocardiales</taxon>
        <taxon>Pseudonocardiaceae</taxon>
        <taxon>Pseudonocardia</taxon>
    </lineage>
</organism>
<reference evidence="2 3" key="1">
    <citation type="submission" date="2016-11" db="EMBL/GenBank/DDBJ databases">
        <authorList>
            <person name="Jaros S."/>
            <person name="Januszkiewicz K."/>
            <person name="Wedrychowicz H."/>
        </authorList>
    </citation>
    <scope>NUCLEOTIDE SEQUENCE [LARGE SCALE GENOMIC DNA]</scope>
    <source>
        <strain evidence="2 3">DSM 43832</strain>
    </source>
</reference>
<dbReference type="GO" id="GO:0016491">
    <property type="term" value="F:oxidoreductase activity"/>
    <property type="evidence" value="ECO:0007669"/>
    <property type="project" value="UniProtKB-KW"/>
</dbReference>
<name>A0A1M6ZG69_PSETH</name>
<dbReference type="EMBL" id="FRAP01000023">
    <property type="protein sequence ID" value="SHL29343.1"/>
    <property type="molecule type" value="Genomic_DNA"/>
</dbReference>
<dbReference type="NCBIfam" id="NF004846">
    <property type="entry name" value="PRK06197.1"/>
    <property type="match status" value="1"/>
</dbReference>
<protein>
    <submittedName>
        <fullName evidence="2">NADP-dependent 3-hydroxy acid dehydrogenase YdfG</fullName>
    </submittedName>
</protein>
<evidence type="ECO:0000256" key="1">
    <source>
        <dbReference type="ARBA" id="ARBA00023002"/>
    </source>
</evidence>
<dbReference type="PANTHER" id="PTHR43157:SF31">
    <property type="entry name" value="PHOSPHATIDYLINOSITOL-GLYCAN BIOSYNTHESIS CLASS F PROTEIN"/>
    <property type="match status" value="1"/>
</dbReference>
<dbReference type="Proteomes" id="UP000184363">
    <property type="component" value="Unassembled WGS sequence"/>
</dbReference>
<dbReference type="SUPFAM" id="SSF51735">
    <property type="entry name" value="NAD(P)-binding Rossmann-fold domains"/>
    <property type="match status" value="1"/>
</dbReference>
<proteinExistence type="predicted"/>
<dbReference type="InterPro" id="IPR002347">
    <property type="entry name" value="SDR_fam"/>
</dbReference>
<accession>A0A1M6ZG69</accession>
<dbReference type="OrthoDB" id="4577644at2"/>
<dbReference type="AlphaFoldDB" id="A0A1M6ZG69"/>
<gene>
    <name evidence="2" type="ORF">SAMN05443637_123106</name>
</gene>
<keyword evidence="3" id="KW-1185">Reference proteome</keyword>
<dbReference type="STRING" id="1848.SAMN05443637_123106"/>
<dbReference type="InterPro" id="IPR036291">
    <property type="entry name" value="NAD(P)-bd_dom_sf"/>
</dbReference>
<dbReference type="PANTHER" id="PTHR43157">
    <property type="entry name" value="PHOSPHATIDYLINOSITOL-GLYCAN BIOSYNTHESIS CLASS F PROTEIN-RELATED"/>
    <property type="match status" value="1"/>
</dbReference>